<dbReference type="InterPro" id="IPR003838">
    <property type="entry name" value="ABC3_permease_C"/>
</dbReference>
<reference evidence="10" key="1">
    <citation type="submission" date="2020-08" db="EMBL/GenBank/DDBJ databases">
        <title>Genome public.</title>
        <authorList>
            <person name="Liu C."/>
            <person name="Sun Q."/>
        </authorList>
    </citation>
    <scope>NUCLEOTIDE SEQUENCE</scope>
    <source>
        <strain evidence="10">NSJ-52</strain>
    </source>
</reference>
<organism evidence="10 11">
    <name type="scientific">Lawsonibacter faecis</name>
    <dbReference type="NCBI Taxonomy" id="2763052"/>
    <lineage>
        <taxon>Bacteria</taxon>
        <taxon>Bacillati</taxon>
        <taxon>Bacillota</taxon>
        <taxon>Clostridia</taxon>
        <taxon>Eubacteriales</taxon>
        <taxon>Oscillospiraceae</taxon>
        <taxon>Lawsonibacter</taxon>
    </lineage>
</organism>
<dbReference type="RefSeq" id="WP_155149163.1">
    <property type="nucleotide sequence ID" value="NZ_JACOPQ010000018.1"/>
</dbReference>
<keyword evidence="4 7" id="KW-1133">Transmembrane helix</keyword>
<evidence type="ECO:0000256" key="3">
    <source>
        <dbReference type="ARBA" id="ARBA00022692"/>
    </source>
</evidence>
<feature type="transmembrane region" description="Helical" evidence="7">
    <location>
        <begin position="345"/>
        <end position="370"/>
    </location>
</feature>
<feature type="domain" description="ABC3 transporter permease C-terminal" evidence="8">
    <location>
        <begin position="305"/>
        <end position="418"/>
    </location>
</feature>
<evidence type="ECO:0000256" key="7">
    <source>
        <dbReference type="SAM" id="Phobius"/>
    </source>
</evidence>
<feature type="transmembrane region" description="Helical" evidence="7">
    <location>
        <begin position="21"/>
        <end position="42"/>
    </location>
</feature>
<dbReference type="Pfam" id="PF12704">
    <property type="entry name" value="MacB_PCD"/>
    <property type="match status" value="1"/>
</dbReference>
<dbReference type="InterPro" id="IPR025857">
    <property type="entry name" value="MacB_PCD"/>
</dbReference>
<dbReference type="GO" id="GO:0022857">
    <property type="term" value="F:transmembrane transporter activity"/>
    <property type="evidence" value="ECO:0007669"/>
    <property type="project" value="TreeGrafter"/>
</dbReference>
<dbReference type="InterPro" id="IPR050250">
    <property type="entry name" value="Macrolide_Exporter_MacB"/>
</dbReference>
<evidence type="ECO:0000313" key="11">
    <source>
        <dbReference type="Proteomes" id="UP000607645"/>
    </source>
</evidence>
<keyword evidence="5 7" id="KW-0472">Membrane</keyword>
<comment type="similarity">
    <text evidence="6">Belongs to the ABC-4 integral membrane protein family.</text>
</comment>
<feature type="domain" description="MacB-like periplasmic core" evidence="9">
    <location>
        <begin position="21"/>
        <end position="260"/>
    </location>
</feature>
<name>A0A8J6JQV5_9FIRM</name>
<keyword evidence="3 7" id="KW-0812">Transmembrane</keyword>
<dbReference type="PANTHER" id="PTHR30572:SF4">
    <property type="entry name" value="ABC TRANSPORTER PERMEASE YTRF"/>
    <property type="match status" value="1"/>
</dbReference>
<evidence type="ECO:0000256" key="2">
    <source>
        <dbReference type="ARBA" id="ARBA00022475"/>
    </source>
</evidence>
<comment type="caution">
    <text evidence="10">The sequence shown here is derived from an EMBL/GenBank/DDBJ whole genome shotgun (WGS) entry which is preliminary data.</text>
</comment>
<dbReference type="AlphaFoldDB" id="A0A8J6JQV5"/>
<evidence type="ECO:0000259" key="9">
    <source>
        <dbReference type="Pfam" id="PF12704"/>
    </source>
</evidence>
<feature type="transmembrane region" description="Helical" evidence="7">
    <location>
        <begin position="382"/>
        <end position="408"/>
    </location>
</feature>
<evidence type="ECO:0000259" key="8">
    <source>
        <dbReference type="Pfam" id="PF02687"/>
    </source>
</evidence>
<keyword evidence="11" id="KW-1185">Reference proteome</keyword>
<evidence type="ECO:0000313" key="10">
    <source>
        <dbReference type="EMBL" id="MBC5738600.1"/>
    </source>
</evidence>
<dbReference type="EMBL" id="JACOPQ010000018">
    <property type="protein sequence ID" value="MBC5738600.1"/>
    <property type="molecule type" value="Genomic_DNA"/>
</dbReference>
<dbReference type="GO" id="GO:0005886">
    <property type="term" value="C:plasma membrane"/>
    <property type="evidence" value="ECO:0007669"/>
    <property type="project" value="UniProtKB-SubCell"/>
</dbReference>
<keyword evidence="2" id="KW-1003">Cell membrane</keyword>
<comment type="subcellular location">
    <subcellularLocation>
        <location evidence="1">Cell membrane</location>
        <topology evidence="1">Multi-pass membrane protein</topology>
    </subcellularLocation>
</comment>
<feature type="transmembrane region" description="Helical" evidence="7">
    <location>
        <begin position="300"/>
        <end position="325"/>
    </location>
</feature>
<protein>
    <submittedName>
        <fullName evidence="10">ABC transporter permease</fullName>
    </submittedName>
</protein>
<evidence type="ECO:0000256" key="1">
    <source>
        <dbReference type="ARBA" id="ARBA00004651"/>
    </source>
</evidence>
<evidence type="ECO:0000256" key="6">
    <source>
        <dbReference type="ARBA" id="ARBA00038076"/>
    </source>
</evidence>
<proteinExistence type="inferred from homology"/>
<evidence type="ECO:0000256" key="4">
    <source>
        <dbReference type="ARBA" id="ARBA00022989"/>
    </source>
</evidence>
<accession>A0A8J6JQV5</accession>
<dbReference type="PANTHER" id="PTHR30572">
    <property type="entry name" value="MEMBRANE COMPONENT OF TRANSPORTER-RELATED"/>
    <property type="match status" value="1"/>
</dbReference>
<evidence type="ECO:0000256" key="5">
    <source>
        <dbReference type="ARBA" id="ARBA00023136"/>
    </source>
</evidence>
<sequence length="425" mass="46020">MNLKQTIKLAAKSIGARKGRTFLTMLGVIIGLAAVIILVTYASGTTKQMMELMQSMGTNQIQVSAYKWSSRQDDDSVFNALYNYCRQMDDLVVGVTPSQSCWATIQYGAKSSRTMDYSDYDHYPPEVYLGSDQWAACNNAKIAKGRDLTYLDVQGNNQVCVLGSRAAKLFFNYADPIGETMTFDGVPFTVIGVYDERVDESTLTEDNQWYKQQNNFILLPYTAIRALKVGGSSSVSSYSTDFVVKAKNSAASQEIQARLEGFLKTLVGDAKTGSSYGSYNIYSQDSYIDSTKEASQAQQALLGGIAAISLIVGGIGIMNIMLVTVTERTREIGIRKAIGAERKNIIIQFLIEACMICGIGGILGILVGYAGTLIVCKQTLGIILLPSYGITVGSFVISVGLGIVFGLYPAIKASGLQPVEALRAE</sequence>
<gene>
    <name evidence="10" type="ORF">H8S62_16435</name>
</gene>
<dbReference type="Pfam" id="PF02687">
    <property type="entry name" value="FtsX"/>
    <property type="match status" value="1"/>
</dbReference>
<dbReference type="Proteomes" id="UP000607645">
    <property type="component" value="Unassembled WGS sequence"/>
</dbReference>